<name>A0A419WJH1_9EURY</name>
<evidence type="ECO:0000313" key="2">
    <source>
        <dbReference type="Proteomes" id="UP000283805"/>
    </source>
</evidence>
<dbReference type="Proteomes" id="UP000283805">
    <property type="component" value="Unassembled WGS sequence"/>
</dbReference>
<dbReference type="EMBL" id="RAPO01000002">
    <property type="protein sequence ID" value="RKD95609.1"/>
    <property type="molecule type" value="Genomic_DNA"/>
</dbReference>
<evidence type="ECO:0000313" key="1">
    <source>
        <dbReference type="EMBL" id="RKD95609.1"/>
    </source>
</evidence>
<comment type="caution">
    <text evidence="1">The sequence shown here is derived from an EMBL/GenBank/DDBJ whole genome shotgun (WGS) entry which is preliminary data.</text>
</comment>
<proteinExistence type="predicted"/>
<keyword evidence="2" id="KW-1185">Reference proteome</keyword>
<gene>
    <name evidence="1" type="ORF">ATJ93_2470</name>
</gene>
<dbReference type="OrthoDB" id="189747at2157"/>
<dbReference type="AlphaFoldDB" id="A0A419WJH1"/>
<reference evidence="1 2" key="1">
    <citation type="submission" date="2018-09" db="EMBL/GenBank/DDBJ databases">
        <title>Genomic Encyclopedia of Archaeal and Bacterial Type Strains, Phase II (KMG-II): from individual species to whole genera.</title>
        <authorList>
            <person name="Goeker M."/>
        </authorList>
    </citation>
    <scope>NUCLEOTIDE SEQUENCE [LARGE SCALE GENOMIC DNA]</scope>
    <source>
        <strain evidence="1 2">DSM 13151</strain>
    </source>
</reference>
<protein>
    <submittedName>
        <fullName evidence="1">Uncharacterized protein</fullName>
    </submittedName>
</protein>
<organism evidence="1 2">
    <name type="scientific">Halopiger aswanensis</name>
    <dbReference type="NCBI Taxonomy" id="148449"/>
    <lineage>
        <taxon>Archaea</taxon>
        <taxon>Methanobacteriati</taxon>
        <taxon>Methanobacteriota</taxon>
        <taxon>Stenosarchaea group</taxon>
        <taxon>Halobacteria</taxon>
        <taxon>Halobacteriales</taxon>
        <taxon>Natrialbaceae</taxon>
        <taxon>Halopiger</taxon>
    </lineage>
</organism>
<dbReference type="RefSeq" id="WP_120244862.1">
    <property type="nucleotide sequence ID" value="NZ_RAPO01000002.1"/>
</dbReference>
<sequence length="198" mass="23213">MPEYILDVDVVRESFWDLVDLPIHRLFPGYLCLRQEAGMENRLDDLDFNYNDFFDKYFEMRSGKKPYLVPFTVDDFEETELWFNKNVAGTYAPSSLRTTTPLLKVGEFEKDGRKSRWKLFDNHAELAREHLCSGEQVPVEPLAAFLFRDYGFEVEDPSADTLIQAFCEEFVYDRDDPDFTELYSTGNTDIESSNFIEL</sequence>
<accession>A0A419WJH1</accession>